<proteinExistence type="predicted"/>
<dbReference type="EMBL" id="GL636124">
    <property type="protein sequence ID" value="EFW11611.1"/>
    <property type="molecule type" value="Genomic_DNA"/>
</dbReference>
<evidence type="ECO:0000313" key="1">
    <source>
        <dbReference type="EMBL" id="EFW11611.1"/>
    </source>
</evidence>
<gene>
    <name evidence="1" type="ORF">SSYM_2242</name>
</gene>
<organism evidence="1 2">
    <name type="scientific">Serratia symbiotica str. Tucson</name>
    <dbReference type="NCBI Taxonomy" id="914128"/>
    <lineage>
        <taxon>Bacteria</taxon>
        <taxon>Pseudomonadati</taxon>
        <taxon>Pseudomonadota</taxon>
        <taxon>Gammaproteobacteria</taxon>
        <taxon>Enterobacterales</taxon>
        <taxon>Yersiniaceae</taxon>
        <taxon>Serratia</taxon>
        <taxon>Serratia symbiotica</taxon>
    </lineage>
</organism>
<sequence length="71" mass="8153">MVQKRQQYLIMETNQLMSLAGIRTQVRVNMVIMFILTHSQQMVQVVVNINIVRMVQEITPILFGLVGIHTG</sequence>
<dbReference type="AlphaFoldDB" id="E9CP20"/>
<reference evidence="2" key="1">
    <citation type="journal article" date="2011" name="Genome Biol. Evol.">
        <title>Massive genomic decay in Serratia symbiotica, a recently evolved symbiont of aphids.</title>
        <authorList>
            <person name="Burke G.R."/>
            <person name="Moran N.A."/>
        </authorList>
    </citation>
    <scope>NUCLEOTIDE SEQUENCE [LARGE SCALE GENOMIC DNA]</scope>
    <source>
        <strain evidence="2">Tucson</strain>
    </source>
</reference>
<protein>
    <submittedName>
        <fullName evidence="1">Uncharacterized protein</fullName>
    </submittedName>
</protein>
<dbReference type="HOGENOM" id="CLU_2737789_0_0_6"/>
<keyword evidence="2" id="KW-1185">Reference proteome</keyword>
<dbReference type="Proteomes" id="UP000013568">
    <property type="component" value="Unassembled WGS sequence"/>
</dbReference>
<accession>E9CP20</accession>
<name>E9CP20_9GAMM</name>
<evidence type="ECO:0000313" key="2">
    <source>
        <dbReference type="Proteomes" id="UP000013568"/>
    </source>
</evidence>